<feature type="region of interest" description="Disordered" evidence="1">
    <location>
        <begin position="1"/>
        <end position="32"/>
    </location>
</feature>
<sequence>MSNFNPQQRYLTRSFVPNQNIRTPEPGTNPFYRQNANTNYITRPNEINSQYSTVYKQQPSNVNYVSMNRGYGGRKYKKSRKSRKSRKSGKSRKSRK</sequence>
<feature type="compositionally biased region" description="Polar residues" evidence="1">
    <location>
        <begin position="1"/>
        <end position="22"/>
    </location>
</feature>
<proteinExistence type="predicted"/>
<protein>
    <submittedName>
        <fullName evidence="2">Uncharacterized protein</fullName>
    </submittedName>
</protein>
<dbReference type="AlphaFoldDB" id="A0A6C0JHB3"/>
<dbReference type="EMBL" id="MN740396">
    <property type="protein sequence ID" value="QHU04361.1"/>
    <property type="molecule type" value="Genomic_DNA"/>
</dbReference>
<name>A0A6C0JHB3_9ZZZZ</name>
<feature type="region of interest" description="Disordered" evidence="1">
    <location>
        <begin position="60"/>
        <end position="96"/>
    </location>
</feature>
<reference evidence="2" key="1">
    <citation type="journal article" date="2020" name="Nature">
        <title>Giant virus diversity and host interactions through global metagenomics.</title>
        <authorList>
            <person name="Schulz F."/>
            <person name="Roux S."/>
            <person name="Paez-Espino D."/>
            <person name="Jungbluth S."/>
            <person name="Walsh D.A."/>
            <person name="Denef V.J."/>
            <person name="McMahon K.D."/>
            <person name="Konstantinidis K.T."/>
            <person name="Eloe-Fadrosh E.A."/>
            <person name="Kyrpides N.C."/>
            <person name="Woyke T."/>
        </authorList>
    </citation>
    <scope>NUCLEOTIDE SEQUENCE</scope>
    <source>
        <strain evidence="2">GVMAG-M-3300027708-39</strain>
    </source>
</reference>
<evidence type="ECO:0000256" key="1">
    <source>
        <dbReference type="SAM" id="MobiDB-lite"/>
    </source>
</evidence>
<organism evidence="2">
    <name type="scientific">viral metagenome</name>
    <dbReference type="NCBI Taxonomy" id="1070528"/>
    <lineage>
        <taxon>unclassified sequences</taxon>
        <taxon>metagenomes</taxon>
        <taxon>organismal metagenomes</taxon>
    </lineage>
</organism>
<feature type="compositionally biased region" description="Basic residues" evidence="1">
    <location>
        <begin position="72"/>
        <end position="96"/>
    </location>
</feature>
<evidence type="ECO:0000313" key="2">
    <source>
        <dbReference type="EMBL" id="QHU04361.1"/>
    </source>
</evidence>
<accession>A0A6C0JHB3</accession>